<comment type="caution">
    <text evidence="1">The sequence shown here is derived from an EMBL/GenBank/DDBJ whole genome shotgun (WGS) entry which is preliminary data.</text>
</comment>
<sequence>MLELKPCPFCGGPASLAQCSKHQPHNILFMPGCENCNFKIHGGDVGIGWFKGRNAAVEAWNRRPREDRIQRRMERIDSMLTESVQALKAAEQLNAEAEVRGVEKLAAAFKSWASDETFPDYEAQRHWATASQEALSFAGDLRNGSCDDR</sequence>
<gene>
    <name evidence="1" type="ORF">Q6237_14665</name>
</gene>
<keyword evidence="2" id="KW-1185">Reference proteome</keyword>
<dbReference type="RefSeq" id="WP_262942726.1">
    <property type="nucleotide sequence ID" value="NZ_JAIQCT010000011.1"/>
</dbReference>
<organism evidence="1 2">
    <name type="scientific">Serratia ureilytica</name>
    <dbReference type="NCBI Taxonomy" id="300181"/>
    <lineage>
        <taxon>Bacteria</taxon>
        <taxon>Pseudomonadati</taxon>
        <taxon>Pseudomonadota</taxon>
        <taxon>Gammaproteobacteria</taxon>
        <taxon>Enterobacterales</taxon>
        <taxon>Yersiniaceae</taxon>
        <taxon>Serratia</taxon>
    </lineage>
</organism>
<protein>
    <submittedName>
        <fullName evidence="1">Lar family restriction alleviation protein</fullName>
    </submittedName>
</protein>
<dbReference type="EMBL" id="JAVCZN010000005">
    <property type="protein sequence ID" value="MDQ1862237.1"/>
    <property type="molecule type" value="Genomic_DNA"/>
</dbReference>
<proteinExistence type="predicted"/>
<evidence type="ECO:0000313" key="2">
    <source>
        <dbReference type="Proteomes" id="UP001177872"/>
    </source>
</evidence>
<accession>A0ABU0VLD0</accession>
<reference evidence="1" key="1">
    <citation type="submission" date="2023-07" db="EMBL/GenBank/DDBJ databases">
        <title>In vitro acaricidal activity of Serratia ureilytica strains isolated from Mimosa pudica nodules againts the dust mite Tyrophagus putrescentiae.</title>
        <authorList>
            <person name="Wong-Villareal A."/>
            <person name="Cerqueda-Garcia D."/>
        </authorList>
    </citation>
    <scope>NUCLEOTIDE SEQUENCE</scope>
    <source>
        <strain evidence="1">UTS2</strain>
    </source>
</reference>
<dbReference type="Pfam" id="PF14354">
    <property type="entry name" value="Lar_restr_allev"/>
    <property type="match status" value="1"/>
</dbReference>
<evidence type="ECO:0000313" key="1">
    <source>
        <dbReference type="EMBL" id="MDQ1862237.1"/>
    </source>
</evidence>
<dbReference type="Proteomes" id="UP001177872">
    <property type="component" value="Unassembled WGS sequence"/>
</dbReference>
<name>A0ABU0VLD0_9GAMM</name>